<protein>
    <recommendedName>
        <fullName evidence="4">C2H2-type domain-containing protein</fullName>
    </recommendedName>
</protein>
<gene>
    <name evidence="2" type="ORF">B0T21DRAFT_411364</name>
</gene>
<dbReference type="AlphaFoldDB" id="A0AA40BL12"/>
<dbReference type="PANTHER" id="PTHR38166">
    <property type="entry name" value="C2H2-TYPE DOMAIN-CONTAINING PROTEIN-RELATED"/>
    <property type="match status" value="1"/>
</dbReference>
<dbReference type="PANTHER" id="PTHR38166:SF1">
    <property type="entry name" value="C2H2-TYPE DOMAIN-CONTAINING PROTEIN"/>
    <property type="match status" value="1"/>
</dbReference>
<evidence type="ECO:0000313" key="3">
    <source>
        <dbReference type="Proteomes" id="UP001172159"/>
    </source>
</evidence>
<feature type="compositionally biased region" description="Basic and acidic residues" evidence="1">
    <location>
        <begin position="316"/>
        <end position="325"/>
    </location>
</feature>
<comment type="caution">
    <text evidence="2">The sequence shown here is derived from an EMBL/GenBank/DDBJ whole genome shotgun (WGS) entry which is preliminary data.</text>
</comment>
<feature type="region of interest" description="Disordered" evidence="1">
    <location>
        <begin position="258"/>
        <end position="325"/>
    </location>
</feature>
<evidence type="ECO:0000313" key="2">
    <source>
        <dbReference type="EMBL" id="KAK0736170.1"/>
    </source>
</evidence>
<feature type="compositionally biased region" description="Basic and acidic residues" evidence="1">
    <location>
        <begin position="486"/>
        <end position="495"/>
    </location>
</feature>
<name>A0AA40BL12_9PEZI</name>
<organism evidence="2 3">
    <name type="scientific">Apiosordaria backusii</name>
    <dbReference type="NCBI Taxonomy" id="314023"/>
    <lineage>
        <taxon>Eukaryota</taxon>
        <taxon>Fungi</taxon>
        <taxon>Dikarya</taxon>
        <taxon>Ascomycota</taxon>
        <taxon>Pezizomycotina</taxon>
        <taxon>Sordariomycetes</taxon>
        <taxon>Sordariomycetidae</taxon>
        <taxon>Sordariales</taxon>
        <taxon>Lasiosphaeriaceae</taxon>
        <taxon>Apiosordaria</taxon>
    </lineage>
</organism>
<reference evidence="2" key="1">
    <citation type="submission" date="2023-06" db="EMBL/GenBank/DDBJ databases">
        <title>Genome-scale phylogeny and comparative genomics of the fungal order Sordariales.</title>
        <authorList>
            <consortium name="Lawrence Berkeley National Laboratory"/>
            <person name="Hensen N."/>
            <person name="Bonometti L."/>
            <person name="Westerberg I."/>
            <person name="Brannstrom I.O."/>
            <person name="Guillou S."/>
            <person name="Cros-Aarteil S."/>
            <person name="Calhoun S."/>
            <person name="Haridas S."/>
            <person name="Kuo A."/>
            <person name="Mondo S."/>
            <person name="Pangilinan J."/>
            <person name="Riley R."/>
            <person name="Labutti K."/>
            <person name="Andreopoulos B."/>
            <person name="Lipzen A."/>
            <person name="Chen C."/>
            <person name="Yanf M."/>
            <person name="Daum C."/>
            <person name="Ng V."/>
            <person name="Clum A."/>
            <person name="Steindorff A."/>
            <person name="Ohm R."/>
            <person name="Martin F."/>
            <person name="Silar P."/>
            <person name="Natvig D."/>
            <person name="Lalanne C."/>
            <person name="Gautier V."/>
            <person name="Ament-Velasquez S.L."/>
            <person name="Kruys A."/>
            <person name="Hutchinson M.I."/>
            <person name="Powell A.J."/>
            <person name="Barry K."/>
            <person name="Miller A.N."/>
            <person name="Grigoriev I.V."/>
            <person name="Debuchy R."/>
            <person name="Gladieux P."/>
            <person name="Thoren M.H."/>
            <person name="Johannesson H."/>
        </authorList>
    </citation>
    <scope>NUCLEOTIDE SEQUENCE</scope>
    <source>
        <strain evidence="2">CBS 540.89</strain>
    </source>
</reference>
<evidence type="ECO:0000256" key="1">
    <source>
        <dbReference type="SAM" id="MobiDB-lite"/>
    </source>
</evidence>
<dbReference type="EMBL" id="JAUKTV010000006">
    <property type="protein sequence ID" value="KAK0736170.1"/>
    <property type="molecule type" value="Genomic_DNA"/>
</dbReference>
<sequence length="495" mass="56064">MPGYDDLAWLCPKSSTTVTHDKNDGGQGQNGESVRSSRKRPRPRNDGESENDESPERPGGRPRLNPPQPDPTALNLLLACPFWKQDSRLWRECFRYKLKRIRDLKQHLRRNHGKVCYCVRCGEEFENPGDLDLHYNQDVPCAKAAFQVKWLSEPQKKELRENRANPKLSVEKQWYEIWDIVFPEAPKPDSPYLDASISEDLSSFREFFLQQGPEIIRQTAENQGLLPGLIAIQERQFYQTFLARIYDRWASSRGHAQYPVDSSHLDHDDRISQEVPEPDSSLTLGGSVEEEPSIPPGIHVLSEGPHQEQQIGSRTSDSHDNQHYDYGEYVNESPNTDEPSAGALNANSSFNGLEELMIYTDGVPPIQSRNSEASSQEPISAIQNHNLQNYDGWSGLGDFTSYQGGHLHVLEDVPEGSSFHDQRIVAPVRTISSTPEDRNPPDTQSDSMRETLLHDLDVHSLDFLDDFPWDGNMNVNNSGSQLDPEGELRPSRNQA</sequence>
<keyword evidence="3" id="KW-1185">Reference proteome</keyword>
<evidence type="ECO:0008006" key="4">
    <source>
        <dbReference type="Google" id="ProtNLM"/>
    </source>
</evidence>
<accession>A0AA40BL12</accession>
<feature type="region of interest" description="Disordered" evidence="1">
    <location>
        <begin position="475"/>
        <end position="495"/>
    </location>
</feature>
<feature type="region of interest" description="Disordered" evidence="1">
    <location>
        <begin position="15"/>
        <end position="71"/>
    </location>
</feature>
<feature type="compositionally biased region" description="Basic and acidic residues" evidence="1">
    <location>
        <begin position="263"/>
        <end position="272"/>
    </location>
</feature>
<proteinExistence type="predicted"/>
<feature type="region of interest" description="Disordered" evidence="1">
    <location>
        <begin position="428"/>
        <end position="447"/>
    </location>
</feature>
<dbReference type="Proteomes" id="UP001172159">
    <property type="component" value="Unassembled WGS sequence"/>
</dbReference>